<dbReference type="OrthoDB" id="8918678at2759"/>
<name>A0A1Y3DIU2_PLAKN</name>
<keyword evidence="4" id="KW-0931">ER-Golgi transport</keyword>
<reference evidence="7 8" key="1">
    <citation type="submission" date="2017-05" db="EMBL/GenBank/DDBJ databases">
        <title>PacBio assembly of a Plasmodium knowlesi genome sequence with Hi-C correction and manual annotation of the SICAvar gene family.</title>
        <authorList>
            <person name="Lapp S.A."/>
            <person name="Geraldo J.A."/>
            <person name="Chien J.-T."/>
            <person name="Ay F."/>
            <person name="Pakala S.B."/>
            <person name="Batugedara G."/>
            <person name="Humphrey J.C."/>
            <person name="Debarry J.D."/>
            <person name="Le Roch K.G."/>
            <person name="Galinski M.R."/>
            <person name="Kissinger J.C."/>
        </authorList>
    </citation>
    <scope>NUCLEOTIDE SEQUENCE [LARGE SCALE GENOMIC DNA]</scope>
    <source>
        <strain evidence="8">Malayan Strain Pk1 (A+)</strain>
    </source>
</reference>
<feature type="compositionally biased region" description="Polar residues" evidence="5">
    <location>
        <begin position="1403"/>
        <end position="1415"/>
    </location>
</feature>
<evidence type="ECO:0000259" key="6">
    <source>
        <dbReference type="Pfam" id="PF12931"/>
    </source>
</evidence>
<evidence type="ECO:0000313" key="7">
    <source>
        <dbReference type="EMBL" id="OTN64861.1"/>
    </source>
</evidence>
<dbReference type="Proteomes" id="UP000195012">
    <property type="component" value="Unassembled WGS sequence"/>
</dbReference>
<dbReference type="GO" id="GO:0016192">
    <property type="term" value="P:vesicle-mediated transport"/>
    <property type="evidence" value="ECO:0007669"/>
    <property type="project" value="UniProtKB-KW"/>
</dbReference>
<dbReference type="Pfam" id="PF12931">
    <property type="entry name" value="TPR_Sec16"/>
    <property type="match status" value="1"/>
</dbReference>
<feature type="region of interest" description="Disordered" evidence="5">
    <location>
        <begin position="508"/>
        <end position="533"/>
    </location>
</feature>
<evidence type="ECO:0000256" key="3">
    <source>
        <dbReference type="ARBA" id="ARBA00022824"/>
    </source>
</evidence>
<feature type="region of interest" description="Disordered" evidence="5">
    <location>
        <begin position="1371"/>
        <end position="1417"/>
    </location>
</feature>
<proteinExistence type="predicted"/>
<feature type="compositionally biased region" description="Basic and acidic residues" evidence="5">
    <location>
        <begin position="508"/>
        <end position="528"/>
    </location>
</feature>
<organism evidence="7 8">
    <name type="scientific">Plasmodium knowlesi</name>
    <dbReference type="NCBI Taxonomy" id="5850"/>
    <lineage>
        <taxon>Eukaryota</taxon>
        <taxon>Sar</taxon>
        <taxon>Alveolata</taxon>
        <taxon>Apicomplexa</taxon>
        <taxon>Aconoidasida</taxon>
        <taxon>Haemosporida</taxon>
        <taxon>Plasmodiidae</taxon>
        <taxon>Plasmodium</taxon>
        <taxon>Plasmodium (Plasmodium)</taxon>
    </lineage>
</organism>
<evidence type="ECO:0000256" key="5">
    <source>
        <dbReference type="SAM" id="MobiDB-lite"/>
    </source>
</evidence>
<feature type="compositionally biased region" description="Basic and acidic residues" evidence="5">
    <location>
        <begin position="163"/>
        <end position="184"/>
    </location>
</feature>
<feature type="compositionally biased region" description="Basic and acidic residues" evidence="5">
    <location>
        <begin position="282"/>
        <end position="292"/>
    </location>
</feature>
<gene>
    <name evidence="7" type="ORF">PKNOH_S120136400</name>
</gene>
<comment type="caution">
    <text evidence="7">The sequence shown here is derived from an EMBL/GenBank/DDBJ whole genome shotgun (WGS) entry which is preliminary data.</text>
</comment>
<feature type="region of interest" description="Disordered" evidence="5">
    <location>
        <begin position="466"/>
        <end position="489"/>
    </location>
</feature>
<comment type="subcellular location">
    <subcellularLocation>
        <location evidence="1">Endoplasmic reticulum</location>
    </subcellularLocation>
</comment>
<feature type="region of interest" description="Disordered" evidence="5">
    <location>
        <begin position="1259"/>
        <end position="1323"/>
    </location>
</feature>
<feature type="domain" description="Sec16 Sec23-binding" evidence="6">
    <location>
        <begin position="650"/>
        <end position="907"/>
    </location>
</feature>
<keyword evidence="3" id="KW-0256">Endoplasmic reticulum</keyword>
<dbReference type="VEuPathDB" id="PlasmoDB:PKNOH_S120136400"/>
<dbReference type="VEuPathDB" id="PlasmoDB:PKA1H_090023400"/>
<feature type="compositionally biased region" description="Basic and acidic residues" evidence="5">
    <location>
        <begin position="17"/>
        <end position="44"/>
    </location>
</feature>
<feature type="compositionally biased region" description="Basic and acidic residues" evidence="5">
    <location>
        <begin position="469"/>
        <end position="478"/>
    </location>
</feature>
<dbReference type="InterPro" id="IPR024298">
    <property type="entry name" value="Sec16_Sec23-bd"/>
</dbReference>
<protein>
    <recommendedName>
        <fullName evidence="6">Sec16 Sec23-binding domain-containing protein</fullName>
    </recommendedName>
</protein>
<dbReference type="eggNOG" id="ENOG502QRA1">
    <property type="taxonomic scope" value="Eukaryota"/>
</dbReference>
<evidence type="ECO:0000256" key="1">
    <source>
        <dbReference type="ARBA" id="ARBA00004240"/>
    </source>
</evidence>
<feature type="compositionally biased region" description="Low complexity" evidence="5">
    <location>
        <begin position="1267"/>
        <end position="1277"/>
    </location>
</feature>
<sequence length="1428" mass="161100">MEEHLFSYENIFRSKDLNIDEEIRAKNRPPDEGEKGEKGQKAGEGDTSPGGVVKPSEANWKGNPVETVEEESTEVTSMTNVVNATNVANATKMVNVSMEGEDAIVHINSQRKSQSKKKIKNDISSLFADSSSEVMGPMGKPSRDNSEINFWFSGKGTTAGGEVNERANSEADRQVGEKDPKHDNSWTTPIGNNPDGATNVKCRRSEDGDNCGIQNGANGVDISIGGCNEEKHIRNDGGDVPDWTPQVISSDLVRDVNHLDDCKNGSNEEGGEGAPRGGTSKTMEDKSTHDNVEGGTTIKTATTTTPSAITLCFGTNGTICYTKGRKIMFAPLICVLKRGIRTKSEGSHVGPGPTCANHSDSIGTWNNRLQEQLYAVENFPGPFSRRTDKVDKKVINFLRGHIKINEEKYGSSIYEYTQKNSLYNYLLNIMMRSPHVLDFNLKEVRVDRSAAKRDESEKGRNVVSYFVESSRDQGDGPHSRNGYQGGRSDYPSYHHDCSGILCASENNPRRESLNQDEQRGDSTSDVGEKGTLYNNRTDMDKFEITGGGDNGRETEKREFPCSDIYQGDNGSWHKSVYCRETSSFNPSATWSDAKGCKKKMKKVFVHNEQYEFNDLVDPNFINAFSKMGAKEKITREDIYLEYYHLCIYNSEEATKLCVEKNLFKHFFLILKKYNNEKYKLMLSKYIRHLKNSMDHDIEITDGMKNIFRIYNPSVHNDIVKESFVFLISLLNKESITFEKNILIKYWYSFYVLIYHNFVFQFEENELNYEEYKDDIHIFFSFLIKQLYMHGRVTESQFLYLQLYGNPCVFNVATQGELATYLDAQNVQNTVWGGPHFDVLTFQMCEIIEYLNRSNEDNFFYEDLIRHKIEYAFTLLELGVLELAKKYIEIIYYYVDVIRSQKKNYYLVHMYESLLGQAKYVLPSLRLQNGSIFSTNWTTSNEDFPEGGVYNYKVISSYQDLQHAGEENHPWNTIHGSGSNELAGSAIRAPPPNEQISQRQKGSGEGDSYHVPFHQKPSQNNVTLNPFEVKNPSGLNSDHAGSTHQGVTTGRISTPFKSNPGSSSHVSVALMTNQNEHSERNGSFSHFSFSPPHNNVGVEADQSNIHHDVANSRTSITPMANVPYPTNDRNSFSSTYHPAQMVVSGEGAEYTPVERGITYQQYNGAYQNESVQGSYFYRGGDSMVEGAITNNIPGGGNSTATSFEQISNTCNGGYNGNWGGDHVGGVGTAVWQDNFVPYYGANWNVAYPTSGSFNHTTHHAVQQVPHQSSYPSSSNNYPAEGAVPYGGNAKQPEQSGKSGPPQVTEKNTQREEKKVADQPHEENNMDLINIGKSFISGFFSNIKEKIKKVEQAEEEEEENLFYYDYEKKRWRERGVTSDEEEERERQKMQREMEMKNVTPPPQTENPSNMNKKNPLNITDVRSRYVDYFN</sequence>
<dbReference type="EMBL" id="NETL01000026">
    <property type="protein sequence ID" value="OTN64861.1"/>
    <property type="molecule type" value="Genomic_DNA"/>
</dbReference>
<evidence type="ECO:0000313" key="8">
    <source>
        <dbReference type="Proteomes" id="UP000195012"/>
    </source>
</evidence>
<accession>A0A1Y3DIU2</accession>
<feature type="compositionally biased region" description="Basic and acidic residues" evidence="5">
    <location>
        <begin position="1382"/>
        <end position="1393"/>
    </location>
</feature>
<dbReference type="GO" id="GO:0005783">
    <property type="term" value="C:endoplasmic reticulum"/>
    <property type="evidence" value="ECO:0007669"/>
    <property type="project" value="UniProtKB-SubCell"/>
</dbReference>
<feature type="region of interest" description="Disordered" evidence="5">
    <location>
        <begin position="156"/>
        <end position="198"/>
    </location>
</feature>
<dbReference type="OMA" id="LYYYIDV"/>
<dbReference type="VEuPathDB" id="PlasmoDB:PKNH_0917600"/>
<feature type="region of interest" description="Disordered" evidence="5">
    <location>
        <begin position="966"/>
        <end position="1021"/>
    </location>
</feature>
<evidence type="ECO:0000256" key="4">
    <source>
        <dbReference type="ARBA" id="ARBA00022892"/>
    </source>
</evidence>
<feature type="compositionally biased region" description="Basic and acidic residues" evidence="5">
    <location>
        <begin position="1306"/>
        <end position="1322"/>
    </location>
</feature>
<feature type="region of interest" description="Disordered" evidence="5">
    <location>
        <begin position="258"/>
        <end position="299"/>
    </location>
</feature>
<keyword evidence="2" id="KW-0813">Transport</keyword>
<feature type="region of interest" description="Disordered" evidence="5">
    <location>
        <begin position="17"/>
        <end position="65"/>
    </location>
</feature>
<feature type="compositionally biased region" description="Polar residues" evidence="5">
    <location>
        <begin position="969"/>
        <end position="981"/>
    </location>
</feature>
<evidence type="ECO:0000256" key="2">
    <source>
        <dbReference type="ARBA" id="ARBA00022448"/>
    </source>
</evidence>